<feature type="region of interest" description="Disordered" evidence="1">
    <location>
        <begin position="367"/>
        <end position="441"/>
    </location>
</feature>
<name>A0ABR3ERF4_9AGAR</name>
<comment type="caution">
    <text evidence="2">The sequence shown here is derived from an EMBL/GenBank/DDBJ whole genome shotgun (WGS) entry which is preliminary data.</text>
</comment>
<protein>
    <submittedName>
        <fullName evidence="2">Uncharacterized protein</fullName>
    </submittedName>
</protein>
<evidence type="ECO:0000313" key="3">
    <source>
        <dbReference type="Proteomes" id="UP001465976"/>
    </source>
</evidence>
<evidence type="ECO:0000256" key="1">
    <source>
        <dbReference type="SAM" id="MobiDB-lite"/>
    </source>
</evidence>
<accession>A0ABR3ERF4</accession>
<feature type="compositionally biased region" description="Polar residues" evidence="1">
    <location>
        <begin position="367"/>
        <end position="393"/>
    </location>
</feature>
<gene>
    <name evidence="2" type="ORF">V5O48_016649</name>
</gene>
<dbReference type="Proteomes" id="UP001465976">
    <property type="component" value="Unassembled WGS sequence"/>
</dbReference>
<reference evidence="2 3" key="1">
    <citation type="submission" date="2024-02" db="EMBL/GenBank/DDBJ databases">
        <title>A draft genome for the cacao thread blight pathogen Marasmius crinis-equi.</title>
        <authorList>
            <person name="Cohen S.P."/>
            <person name="Baruah I.K."/>
            <person name="Amoako-Attah I."/>
            <person name="Bukari Y."/>
            <person name="Meinhardt L.W."/>
            <person name="Bailey B.A."/>
        </authorList>
    </citation>
    <scope>NUCLEOTIDE SEQUENCE [LARGE SCALE GENOMIC DNA]</scope>
    <source>
        <strain evidence="2 3">GH-76</strain>
    </source>
</reference>
<feature type="compositionally biased region" description="Polar residues" evidence="1">
    <location>
        <begin position="425"/>
        <end position="441"/>
    </location>
</feature>
<dbReference type="EMBL" id="JBAHYK010002291">
    <property type="protein sequence ID" value="KAL0565376.1"/>
    <property type="molecule type" value="Genomic_DNA"/>
</dbReference>
<evidence type="ECO:0000313" key="2">
    <source>
        <dbReference type="EMBL" id="KAL0565376.1"/>
    </source>
</evidence>
<keyword evidence="3" id="KW-1185">Reference proteome</keyword>
<proteinExistence type="predicted"/>
<sequence>MDIPDSVRDHAASKTLPNIILFKGEFTGSQTFPDDTSELSNLVTRATTSGNFASLFRLRDAMGLALVMDGLRREFRKRTLSIPSIIDSLLHSPCDPDWAGHTRYITLENHFMSNIDNATNWNASPCHILSVRTPSRRTSDEDYAKFIFIHYDNRGHLGVILTDSGLVDLDSVKAHRILVEVTPTNRNNVYEFRREFIRLVSWPGLYAYILDHKGISVDKNGKLAACPADLSRDIVGIATHLASCSISITRVEAMLHWGLQYCLDVQSLPSMTDLRRNDFAIIYKYARIRSLFYPLRRVNNRETYSLPAHLLREEVLEYRRRQFILNHWKDSNSLPSADYKVPIIHVPANPPATVPISVAALSLSDNGNANSPPTDATATSANGPSTASASATNVEGPPAGLEQSAPATESPIPGAITDSDVDMSGSKQESQENTSPMEDVE</sequence>
<organism evidence="2 3">
    <name type="scientific">Marasmius crinis-equi</name>
    <dbReference type="NCBI Taxonomy" id="585013"/>
    <lineage>
        <taxon>Eukaryota</taxon>
        <taxon>Fungi</taxon>
        <taxon>Dikarya</taxon>
        <taxon>Basidiomycota</taxon>
        <taxon>Agaricomycotina</taxon>
        <taxon>Agaricomycetes</taxon>
        <taxon>Agaricomycetidae</taxon>
        <taxon>Agaricales</taxon>
        <taxon>Marasmiineae</taxon>
        <taxon>Marasmiaceae</taxon>
        <taxon>Marasmius</taxon>
    </lineage>
</organism>